<name>A0A0E0FPN3_ORYNI</name>
<reference evidence="1" key="1">
    <citation type="submission" date="2015-04" db="UniProtKB">
        <authorList>
            <consortium name="EnsemblPlants"/>
        </authorList>
    </citation>
    <scope>IDENTIFICATION</scope>
    <source>
        <strain evidence="1">SL10</strain>
    </source>
</reference>
<proteinExistence type="predicted"/>
<reference evidence="1" key="2">
    <citation type="submission" date="2018-04" db="EMBL/GenBank/DDBJ databases">
        <title>OnivRS2 (Oryza nivara Reference Sequence Version 2).</title>
        <authorList>
            <person name="Zhang J."/>
            <person name="Kudrna D."/>
            <person name="Lee S."/>
            <person name="Talag J."/>
            <person name="Rajasekar S."/>
            <person name="Welchert J."/>
            <person name="Hsing Y.-I."/>
            <person name="Wing R.A."/>
        </authorList>
    </citation>
    <scope>NUCLEOTIDE SEQUENCE [LARGE SCALE GENOMIC DNA]</scope>
</reference>
<dbReference type="AlphaFoldDB" id="A0A0E0FPN3"/>
<dbReference type="EnsemblPlants" id="ONIVA01G26150.1">
    <property type="protein sequence ID" value="ONIVA01G26150.1"/>
    <property type="gene ID" value="ONIVA01G26150"/>
</dbReference>
<dbReference type="Gramene" id="ONIVA01G26150.1">
    <property type="protein sequence ID" value="ONIVA01G26150.1"/>
    <property type="gene ID" value="ONIVA01G26150"/>
</dbReference>
<evidence type="ECO:0000313" key="2">
    <source>
        <dbReference type="Proteomes" id="UP000006591"/>
    </source>
</evidence>
<accession>A0A0E0FPN3</accession>
<sequence length="58" mass="6639">MKMPGMKLIALHRILFISHKKRKILFSECTGLSGTAGRIPGRTAEEVEKFWTIKHQDT</sequence>
<organism evidence="1">
    <name type="scientific">Oryza nivara</name>
    <name type="common">Indian wild rice</name>
    <name type="synonym">Oryza sativa f. spontanea</name>
    <dbReference type="NCBI Taxonomy" id="4536"/>
    <lineage>
        <taxon>Eukaryota</taxon>
        <taxon>Viridiplantae</taxon>
        <taxon>Streptophyta</taxon>
        <taxon>Embryophyta</taxon>
        <taxon>Tracheophyta</taxon>
        <taxon>Spermatophyta</taxon>
        <taxon>Magnoliopsida</taxon>
        <taxon>Liliopsida</taxon>
        <taxon>Poales</taxon>
        <taxon>Poaceae</taxon>
        <taxon>BOP clade</taxon>
        <taxon>Oryzoideae</taxon>
        <taxon>Oryzeae</taxon>
        <taxon>Oryzinae</taxon>
        <taxon>Oryza</taxon>
    </lineage>
</organism>
<dbReference type="HOGENOM" id="CLU_2982409_0_0_1"/>
<keyword evidence="2" id="KW-1185">Reference proteome</keyword>
<evidence type="ECO:0000313" key="1">
    <source>
        <dbReference type="EnsemblPlants" id="ONIVA01G26150.1"/>
    </source>
</evidence>
<protein>
    <submittedName>
        <fullName evidence="1">Uncharacterized protein</fullName>
    </submittedName>
</protein>
<dbReference type="Proteomes" id="UP000006591">
    <property type="component" value="Chromosome 1"/>
</dbReference>